<dbReference type="EMBL" id="CP119321">
    <property type="protein sequence ID" value="WEK14912.1"/>
    <property type="molecule type" value="Genomic_DNA"/>
</dbReference>
<protein>
    <submittedName>
        <fullName evidence="2">Uncharacterized protein</fullName>
    </submittedName>
</protein>
<feature type="transmembrane region" description="Helical" evidence="1">
    <location>
        <begin position="33"/>
        <end position="57"/>
    </location>
</feature>
<sequence>MQEVTSLTPLVSAMWLSVAILAGGYARTRNRSPWFWFLLTAFLGPISVFLLVVWPALPARTPPA</sequence>
<evidence type="ECO:0000313" key="2">
    <source>
        <dbReference type="EMBL" id="WEK14912.1"/>
    </source>
</evidence>
<keyword evidence="1" id="KW-0472">Membrane</keyword>
<name>A0AAJ5W5C2_9MICO</name>
<gene>
    <name evidence="2" type="ORF">P0Y48_06900</name>
</gene>
<proteinExistence type="predicted"/>
<keyword evidence="1" id="KW-1133">Transmembrane helix</keyword>
<feature type="transmembrane region" description="Helical" evidence="1">
    <location>
        <begin position="6"/>
        <end position="26"/>
    </location>
</feature>
<organism evidence="2 3">
    <name type="scientific">Candidatus Microbacterium phytovorans</name>
    <dbReference type="NCBI Taxonomy" id="3121374"/>
    <lineage>
        <taxon>Bacteria</taxon>
        <taxon>Bacillati</taxon>
        <taxon>Actinomycetota</taxon>
        <taxon>Actinomycetes</taxon>
        <taxon>Micrococcales</taxon>
        <taxon>Microbacteriaceae</taxon>
        <taxon>Microbacterium</taxon>
    </lineage>
</organism>
<reference evidence="2" key="1">
    <citation type="submission" date="2023-03" db="EMBL/GenBank/DDBJ databases">
        <title>Andean soil-derived lignocellulolytic bacterial consortium as a source of novel taxa and putative plastic-active enzymes.</title>
        <authorList>
            <person name="Diaz-Garcia L."/>
            <person name="Chuvochina M."/>
            <person name="Feuerriegel G."/>
            <person name="Bunk B."/>
            <person name="Sproer C."/>
            <person name="Streit W.R."/>
            <person name="Rodriguez L.M."/>
            <person name="Overmann J."/>
            <person name="Jimenez D.J."/>
        </authorList>
    </citation>
    <scope>NUCLEOTIDE SEQUENCE</scope>
    <source>
        <strain evidence="2">MAG 4610</strain>
    </source>
</reference>
<accession>A0AAJ5W5C2</accession>
<evidence type="ECO:0000256" key="1">
    <source>
        <dbReference type="SAM" id="Phobius"/>
    </source>
</evidence>
<keyword evidence="1" id="KW-0812">Transmembrane</keyword>
<evidence type="ECO:0000313" key="3">
    <source>
        <dbReference type="Proteomes" id="UP001213972"/>
    </source>
</evidence>
<dbReference type="AlphaFoldDB" id="A0AAJ5W5C2"/>
<dbReference type="Proteomes" id="UP001213972">
    <property type="component" value="Chromosome"/>
</dbReference>